<dbReference type="AlphaFoldDB" id="Z9JTH0"/>
<dbReference type="Proteomes" id="UP000023067">
    <property type="component" value="Unassembled WGS sequence"/>
</dbReference>
<dbReference type="GO" id="GO:0003677">
    <property type="term" value="F:DNA binding"/>
    <property type="evidence" value="ECO:0007669"/>
    <property type="project" value="InterPro"/>
</dbReference>
<evidence type="ECO:0000256" key="2">
    <source>
        <dbReference type="SAM" id="MobiDB-lite"/>
    </source>
</evidence>
<dbReference type="OrthoDB" id="9794834at2"/>
<feature type="domain" description="HTH cro/C1-type" evidence="3">
    <location>
        <begin position="8"/>
        <end position="62"/>
    </location>
</feature>
<name>Z9JTH0_9MICO</name>
<dbReference type="InterPro" id="IPR010359">
    <property type="entry name" value="IrrE_HExxH"/>
</dbReference>
<dbReference type="eggNOG" id="COG2856">
    <property type="taxonomic scope" value="Bacteria"/>
</dbReference>
<dbReference type="RefSeq" id="WP_038372183.1">
    <property type="nucleotide sequence ID" value="NZ_KK069993.1"/>
</dbReference>
<dbReference type="PROSITE" id="PS50943">
    <property type="entry name" value="HTH_CROC1"/>
    <property type="match status" value="1"/>
</dbReference>
<proteinExistence type="inferred from homology"/>
<dbReference type="InterPro" id="IPR052345">
    <property type="entry name" value="Rad_response_metalloprotease"/>
</dbReference>
<dbReference type="SMART" id="SM00530">
    <property type="entry name" value="HTH_XRE"/>
    <property type="match status" value="1"/>
</dbReference>
<keyword evidence="5" id="KW-1185">Reference proteome</keyword>
<comment type="caution">
    <text evidence="4">The sequence shown here is derived from an EMBL/GenBank/DDBJ whole genome shotgun (WGS) entry which is preliminary data.</text>
</comment>
<dbReference type="Pfam" id="PF06114">
    <property type="entry name" value="Peptidase_M78"/>
    <property type="match status" value="1"/>
</dbReference>
<organism evidence="4 5">
    <name type="scientific">Brachybacterium phenoliresistens</name>
    <dbReference type="NCBI Taxonomy" id="396014"/>
    <lineage>
        <taxon>Bacteria</taxon>
        <taxon>Bacillati</taxon>
        <taxon>Actinomycetota</taxon>
        <taxon>Actinomycetes</taxon>
        <taxon>Micrococcales</taxon>
        <taxon>Dermabacteraceae</taxon>
        <taxon>Brachybacterium</taxon>
    </lineage>
</organism>
<sequence length="358" mass="38880">MTTIGSRVRSAMQGAGMQQKQLAERVGMTPDALSRALNGQRGFAALELADIASVLRVDVHFLITGEPDPHRLVLSARHSYDQETRSRSVDGLDGDRAILEDIRLAYAQAGPPPPGVALPSDVEQMRRLLHPAFVRKFIDHLAELDVDVVRIDGVSTAYSFTVEGRPVIVLPESGNWFYENWSLAHELGHLVLGHEGVIAGSEAYDAKERAANAFAAELLLPETVMRAQAWPGMDLAAVAELVWTWGVSTDALRRRLNALALAPCAEVADALAGTTQKLLRRHWTGARIGDPISGRMREAGERRFPDWLQEAHLERIADGAVGKGTLAWMLGVPSESLEVDEPGRGAELSDDALDALLG</sequence>
<evidence type="ECO:0000313" key="4">
    <source>
        <dbReference type="EMBL" id="EWS81338.1"/>
    </source>
</evidence>
<dbReference type="EMBL" id="JDYK01000008">
    <property type="protein sequence ID" value="EWS81338.1"/>
    <property type="molecule type" value="Genomic_DNA"/>
</dbReference>
<dbReference type="HOGENOM" id="CLU_727281_0_0_11"/>
<dbReference type="SUPFAM" id="SSF47413">
    <property type="entry name" value="lambda repressor-like DNA-binding domains"/>
    <property type="match status" value="1"/>
</dbReference>
<evidence type="ECO:0000259" key="3">
    <source>
        <dbReference type="PROSITE" id="PS50943"/>
    </source>
</evidence>
<evidence type="ECO:0000313" key="5">
    <source>
        <dbReference type="Proteomes" id="UP000023067"/>
    </source>
</evidence>
<reference evidence="4 5" key="1">
    <citation type="submission" date="2014-02" db="EMBL/GenBank/DDBJ databases">
        <title>Genome sequence of Brachybacterium phenoliresistens strain W13A50.</title>
        <authorList>
            <person name="Wang X."/>
        </authorList>
    </citation>
    <scope>NUCLEOTIDE SEQUENCE [LARGE SCALE GENOMIC DNA]</scope>
    <source>
        <strain evidence="4 5">W13A50</strain>
    </source>
</reference>
<dbReference type="InterPro" id="IPR001387">
    <property type="entry name" value="Cro/C1-type_HTH"/>
</dbReference>
<dbReference type="STRING" id="396014.BF93_17415"/>
<comment type="similarity">
    <text evidence="1">Belongs to the short-chain fatty acyl-CoA assimilation regulator (ScfR) family.</text>
</comment>
<dbReference type="Gene3D" id="1.10.260.40">
    <property type="entry name" value="lambda repressor-like DNA-binding domains"/>
    <property type="match status" value="1"/>
</dbReference>
<accession>Z9JTH0</accession>
<dbReference type="CDD" id="cd00093">
    <property type="entry name" value="HTH_XRE"/>
    <property type="match status" value="1"/>
</dbReference>
<evidence type="ECO:0000256" key="1">
    <source>
        <dbReference type="ARBA" id="ARBA00007227"/>
    </source>
</evidence>
<dbReference type="InterPro" id="IPR010982">
    <property type="entry name" value="Lambda_DNA-bd_dom_sf"/>
</dbReference>
<dbReference type="Gene3D" id="1.10.10.2910">
    <property type="match status" value="1"/>
</dbReference>
<dbReference type="PANTHER" id="PTHR43236">
    <property type="entry name" value="ANTITOXIN HIGA1"/>
    <property type="match status" value="1"/>
</dbReference>
<dbReference type="Pfam" id="PF01381">
    <property type="entry name" value="HTH_3"/>
    <property type="match status" value="1"/>
</dbReference>
<dbReference type="PANTHER" id="PTHR43236:SF1">
    <property type="entry name" value="BLL7220 PROTEIN"/>
    <property type="match status" value="1"/>
</dbReference>
<gene>
    <name evidence="4" type="ORF">BF93_17415</name>
</gene>
<dbReference type="PATRIC" id="fig|396014.3.peg.1824"/>
<protein>
    <recommendedName>
        <fullName evidence="3">HTH cro/C1-type domain-containing protein</fullName>
    </recommendedName>
</protein>
<feature type="region of interest" description="Disordered" evidence="2">
    <location>
        <begin position="1"/>
        <end position="22"/>
    </location>
</feature>